<dbReference type="Gene3D" id="3.40.50.300">
    <property type="entry name" value="P-loop containing nucleotide triphosphate hydrolases"/>
    <property type="match status" value="1"/>
</dbReference>
<evidence type="ECO:0000256" key="2">
    <source>
        <dbReference type="SAM" id="Coils"/>
    </source>
</evidence>
<reference evidence="4 5" key="1">
    <citation type="submission" date="2019-04" db="EMBL/GenBank/DDBJ databases">
        <title>Friends and foes A comparative genomics study of 23 Aspergillus species from section Flavi.</title>
        <authorList>
            <consortium name="DOE Joint Genome Institute"/>
            <person name="Kjaerbolling I."/>
            <person name="Vesth T."/>
            <person name="Frisvad J.C."/>
            <person name="Nybo J.L."/>
            <person name="Theobald S."/>
            <person name="Kildgaard S."/>
            <person name="Isbrandt T."/>
            <person name="Kuo A."/>
            <person name="Sato A."/>
            <person name="Lyhne E.K."/>
            <person name="Kogle M.E."/>
            <person name="Wiebenga A."/>
            <person name="Kun R.S."/>
            <person name="Lubbers R.J."/>
            <person name="Makela M.R."/>
            <person name="Barry K."/>
            <person name="Chovatia M."/>
            <person name="Clum A."/>
            <person name="Daum C."/>
            <person name="Haridas S."/>
            <person name="He G."/>
            <person name="LaButti K."/>
            <person name="Lipzen A."/>
            <person name="Mondo S."/>
            <person name="Riley R."/>
            <person name="Salamov A."/>
            <person name="Simmons B.A."/>
            <person name="Magnuson J.K."/>
            <person name="Henrissat B."/>
            <person name="Mortensen U.H."/>
            <person name="Larsen T.O."/>
            <person name="Devries R.P."/>
            <person name="Grigoriev I.V."/>
            <person name="Machida M."/>
            <person name="Baker S.E."/>
            <person name="Andersen M.R."/>
        </authorList>
    </citation>
    <scope>NUCLEOTIDE SEQUENCE [LARGE SCALE GENOMIC DNA]</scope>
    <source>
        <strain evidence="4 5">CBS 117626</strain>
    </source>
</reference>
<dbReference type="OrthoDB" id="1577640at2759"/>
<dbReference type="InterPro" id="IPR036770">
    <property type="entry name" value="Ankyrin_rpt-contain_sf"/>
</dbReference>
<dbReference type="SUPFAM" id="SSF48403">
    <property type="entry name" value="Ankyrin repeat"/>
    <property type="match status" value="1"/>
</dbReference>
<dbReference type="InterPro" id="IPR007111">
    <property type="entry name" value="NACHT_NTPase"/>
</dbReference>
<dbReference type="Gene3D" id="1.25.40.20">
    <property type="entry name" value="Ankyrin repeat-containing domain"/>
    <property type="match status" value="1"/>
</dbReference>
<keyword evidence="5" id="KW-1185">Reference proteome</keyword>
<keyword evidence="2" id="KW-0175">Coiled coil</keyword>
<dbReference type="Proteomes" id="UP000326950">
    <property type="component" value="Unassembled WGS sequence"/>
</dbReference>
<dbReference type="InterPro" id="IPR027417">
    <property type="entry name" value="P-loop_NTPase"/>
</dbReference>
<evidence type="ECO:0000256" key="1">
    <source>
        <dbReference type="ARBA" id="ARBA00022737"/>
    </source>
</evidence>
<sequence length="708" mass="81488">MGCFGLRKLVRKKPLLQNNYYPANTVVRSWAPATPPAQEEKPIKEEALKLVDDSLGREIFTRDESLWNRAYKQLDQGLVNKYEELLANQRGRIKNTRHNFDSLQKRLPLAQRHLQADTDVPDIQRQGYEKVLSDDERNCRQLFCLASNDMDSYEWYKSGVPDRFEGTGEWLLEQPHLHQWLEDDKGLLIVSADPGCGKSVLAKYLIDNVLPQSSPSATICYFFFKDQIQNTQKQALCALLHQLFTSNPALIKHAMKSFSDNGDNLVNVLPALWDIFSQVINDPGTGRTVFVLDALDECKESELTNVIDKIKSIQNDAEGNARFLLTIRPYGKIMSEFHELIGRSPHIHIPGENEFEKLGQEVSIVIKHHVGLLAQKKGLNATVQSHLEEQLLEMNHRTYLWVHLVFDYLERHSFRKVENGIDDVFILPDQLPKNVNDAYVNIALHLDLERDDLELESEEDFQVSLRNWCGTLLSVNDKKVYFLHQTAREFLMQDNGFGCSTERSPIDMNEAQRVLAVSCITYINKFMPRVDQTQSGDSTSTDVNRVFSNYSAKNWHHHIKASGLKDDERLEPYLARICDPKSDVYASWSELALVEKPPAHKRDECNTLWMAANFGITSVLKRILLQHEEIKTWRIILLHVEALEANTMDKYGASPLLYDKETAMEENNYSTAKLLLDSVRIDVNLQYEDGFTAFSWVKRPVFKKRWTC</sequence>
<organism evidence="4 5">
    <name type="scientific">Aspergillus tamarii</name>
    <dbReference type="NCBI Taxonomy" id="41984"/>
    <lineage>
        <taxon>Eukaryota</taxon>
        <taxon>Fungi</taxon>
        <taxon>Dikarya</taxon>
        <taxon>Ascomycota</taxon>
        <taxon>Pezizomycotina</taxon>
        <taxon>Eurotiomycetes</taxon>
        <taxon>Eurotiomycetidae</taxon>
        <taxon>Eurotiales</taxon>
        <taxon>Aspergillaceae</taxon>
        <taxon>Aspergillus</taxon>
        <taxon>Aspergillus subgen. Circumdati</taxon>
    </lineage>
</organism>
<dbReference type="AlphaFoldDB" id="A0A5N6ULE8"/>
<dbReference type="Pfam" id="PF24883">
    <property type="entry name" value="NPHP3_N"/>
    <property type="match status" value="1"/>
</dbReference>
<name>A0A5N6ULE8_ASPTM</name>
<dbReference type="SUPFAM" id="SSF52540">
    <property type="entry name" value="P-loop containing nucleoside triphosphate hydrolases"/>
    <property type="match status" value="1"/>
</dbReference>
<proteinExistence type="predicted"/>
<gene>
    <name evidence="4" type="ORF">BDV40DRAFT_291360</name>
</gene>
<dbReference type="PROSITE" id="PS50837">
    <property type="entry name" value="NACHT"/>
    <property type="match status" value="1"/>
</dbReference>
<evidence type="ECO:0000313" key="4">
    <source>
        <dbReference type="EMBL" id="KAE8158951.1"/>
    </source>
</evidence>
<dbReference type="InterPro" id="IPR055497">
    <property type="entry name" value="DUF7069"/>
</dbReference>
<evidence type="ECO:0000259" key="3">
    <source>
        <dbReference type="PROSITE" id="PS50837"/>
    </source>
</evidence>
<dbReference type="PANTHER" id="PTHR10039">
    <property type="entry name" value="AMELOGENIN"/>
    <property type="match status" value="1"/>
</dbReference>
<dbReference type="InterPro" id="IPR056884">
    <property type="entry name" value="NPHP3-like_N"/>
</dbReference>
<feature type="domain" description="NACHT" evidence="3">
    <location>
        <begin position="186"/>
        <end position="329"/>
    </location>
</feature>
<accession>A0A5N6ULE8</accession>
<evidence type="ECO:0000313" key="5">
    <source>
        <dbReference type="Proteomes" id="UP000326950"/>
    </source>
</evidence>
<protein>
    <recommendedName>
        <fullName evidence="3">NACHT domain-containing protein</fullName>
    </recommendedName>
</protein>
<feature type="coiled-coil region" evidence="2">
    <location>
        <begin position="79"/>
        <end position="106"/>
    </location>
</feature>
<keyword evidence="1" id="KW-0677">Repeat</keyword>
<dbReference type="Pfam" id="PF23239">
    <property type="entry name" value="DUF7069"/>
    <property type="match status" value="1"/>
</dbReference>
<dbReference type="EMBL" id="ML738684">
    <property type="protein sequence ID" value="KAE8158951.1"/>
    <property type="molecule type" value="Genomic_DNA"/>
</dbReference>